<dbReference type="AlphaFoldDB" id="A0A7R9BRC3"/>
<dbReference type="EMBL" id="CAJPEX010001281">
    <property type="protein sequence ID" value="CAG0918748.1"/>
    <property type="molecule type" value="Genomic_DNA"/>
</dbReference>
<protein>
    <submittedName>
        <fullName evidence="5">Uncharacterized protein</fullName>
    </submittedName>
</protein>
<comment type="subcellular location">
    <subcellularLocation>
        <location evidence="1">Cytoplasm</location>
    </subcellularLocation>
</comment>
<dbReference type="PANTHER" id="PTHR16290">
    <property type="entry name" value="TRANSCRIPTION FACTOR SMIF DECAPPING ENZYME DCP1"/>
    <property type="match status" value="1"/>
</dbReference>
<comment type="similarity">
    <text evidence="2">Belongs to the DCP1 family.</text>
</comment>
<dbReference type="SUPFAM" id="SSF50729">
    <property type="entry name" value="PH domain-like"/>
    <property type="match status" value="1"/>
</dbReference>
<evidence type="ECO:0000256" key="4">
    <source>
        <dbReference type="ARBA" id="ARBA00022664"/>
    </source>
</evidence>
<dbReference type="Gene3D" id="2.30.29.30">
    <property type="entry name" value="Pleckstrin-homology domain (PH domain)/Phosphotyrosine-binding domain (PTB)"/>
    <property type="match status" value="1"/>
</dbReference>
<dbReference type="GO" id="GO:0031087">
    <property type="term" value="P:deadenylation-independent decapping of nuclear-transcribed mRNA"/>
    <property type="evidence" value="ECO:0007669"/>
    <property type="project" value="TreeGrafter"/>
</dbReference>
<dbReference type="GO" id="GO:0006397">
    <property type="term" value="P:mRNA processing"/>
    <property type="evidence" value="ECO:0007669"/>
    <property type="project" value="UniProtKB-KW"/>
</dbReference>
<evidence type="ECO:0000313" key="6">
    <source>
        <dbReference type="Proteomes" id="UP000678499"/>
    </source>
</evidence>
<dbReference type="GO" id="GO:0008047">
    <property type="term" value="F:enzyme activator activity"/>
    <property type="evidence" value="ECO:0007669"/>
    <property type="project" value="InterPro"/>
</dbReference>
<dbReference type="Pfam" id="PF06058">
    <property type="entry name" value="DCP1"/>
    <property type="match status" value="1"/>
</dbReference>
<keyword evidence="6" id="KW-1185">Reference proteome</keyword>
<name>A0A7R9BRC3_9CRUS</name>
<dbReference type="GO" id="GO:0003729">
    <property type="term" value="F:mRNA binding"/>
    <property type="evidence" value="ECO:0007669"/>
    <property type="project" value="TreeGrafter"/>
</dbReference>
<evidence type="ECO:0000256" key="3">
    <source>
        <dbReference type="ARBA" id="ARBA00022490"/>
    </source>
</evidence>
<dbReference type="EMBL" id="OA883318">
    <property type="protein sequence ID" value="CAD7278596.1"/>
    <property type="molecule type" value="Genomic_DNA"/>
</dbReference>
<proteinExistence type="inferred from homology"/>
<dbReference type="InterPro" id="IPR011993">
    <property type="entry name" value="PH-like_dom_sf"/>
</dbReference>
<dbReference type="GO" id="GO:0000932">
    <property type="term" value="C:P-body"/>
    <property type="evidence" value="ECO:0007669"/>
    <property type="project" value="TreeGrafter"/>
</dbReference>
<keyword evidence="3" id="KW-0963">Cytoplasm</keyword>
<reference evidence="5" key="1">
    <citation type="submission" date="2020-11" db="EMBL/GenBank/DDBJ databases">
        <authorList>
            <person name="Tran Van P."/>
        </authorList>
    </citation>
    <scope>NUCLEOTIDE SEQUENCE</scope>
</reference>
<evidence type="ECO:0000313" key="5">
    <source>
        <dbReference type="EMBL" id="CAD7278596.1"/>
    </source>
</evidence>
<dbReference type="GO" id="GO:0000290">
    <property type="term" value="P:deadenylation-dependent decapping of nuclear-transcribed mRNA"/>
    <property type="evidence" value="ECO:0007669"/>
    <property type="project" value="InterPro"/>
</dbReference>
<dbReference type="Proteomes" id="UP000678499">
    <property type="component" value="Unassembled WGS sequence"/>
</dbReference>
<dbReference type="PANTHER" id="PTHR16290:SF0">
    <property type="entry name" value="DECAPPING PROTEIN 1, ISOFORM A"/>
    <property type="match status" value="1"/>
</dbReference>
<organism evidence="5">
    <name type="scientific">Notodromas monacha</name>
    <dbReference type="NCBI Taxonomy" id="399045"/>
    <lineage>
        <taxon>Eukaryota</taxon>
        <taxon>Metazoa</taxon>
        <taxon>Ecdysozoa</taxon>
        <taxon>Arthropoda</taxon>
        <taxon>Crustacea</taxon>
        <taxon>Oligostraca</taxon>
        <taxon>Ostracoda</taxon>
        <taxon>Podocopa</taxon>
        <taxon>Podocopida</taxon>
        <taxon>Cypridocopina</taxon>
        <taxon>Cypridoidea</taxon>
        <taxon>Cyprididae</taxon>
        <taxon>Notodromas</taxon>
    </lineage>
</organism>
<dbReference type="InterPro" id="IPR010334">
    <property type="entry name" value="Dcp1"/>
</dbReference>
<evidence type="ECO:0000256" key="1">
    <source>
        <dbReference type="ARBA" id="ARBA00004496"/>
    </source>
</evidence>
<sequence length="222" mass="25768">MADSINMRTVRRIDASVNSIVCSAKQVQLYEHENGSWVKADYAGGFHICSRAASPYFTMVIVTKTSTKLWVEPLLPDLEFEHQPPFLLYRTKHVSMRYFRQKFENEADESVNHSDTPPLLTPAMIALPESWNTSKSSDRERSLPRDIIPNDLNRIETTFDSQPRRGGPITLQEVREALLHVVQHNDMVVREVMEVIWERRGQRRPDGDVNWTANGRWNHIHF</sequence>
<keyword evidence="4" id="KW-0507">mRNA processing</keyword>
<evidence type="ECO:0000256" key="2">
    <source>
        <dbReference type="ARBA" id="ARBA00008778"/>
    </source>
</evidence>
<gene>
    <name evidence="5" type="ORF">NMOB1V02_LOCUS6295</name>
</gene>
<dbReference type="OrthoDB" id="440673at2759"/>
<accession>A0A7R9BRC3</accession>